<dbReference type="InterPro" id="IPR041588">
    <property type="entry name" value="Integrase_H2C2"/>
</dbReference>
<dbReference type="InterPro" id="IPR036397">
    <property type="entry name" value="RNaseH_sf"/>
</dbReference>
<gene>
    <name evidence="4" type="ORF">Tco_0990506</name>
</gene>
<feature type="domain" description="Integrase zinc-binding" evidence="3">
    <location>
        <begin position="170"/>
        <end position="225"/>
    </location>
</feature>
<dbReference type="PANTHER" id="PTHR37984:SF5">
    <property type="entry name" value="PROTEIN NYNRIN-LIKE"/>
    <property type="match status" value="1"/>
</dbReference>
<dbReference type="Gene3D" id="3.30.420.10">
    <property type="entry name" value="Ribonuclease H-like superfamily/Ribonuclease H"/>
    <property type="match status" value="1"/>
</dbReference>
<comment type="caution">
    <text evidence="4">The sequence shown here is derived from an EMBL/GenBank/DDBJ whole genome shotgun (WGS) entry which is preliminary data.</text>
</comment>
<evidence type="ECO:0000256" key="1">
    <source>
        <dbReference type="ARBA" id="ARBA00023268"/>
    </source>
</evidence>
<dbReference type="PANTHER" id="PTHR37984">
    <property type="entry name" value="PROTEIN CBG26694"/>
    <property type="match status" value="1"/>
</dbReference>
<keyword evidence="4" id="KW-0695">RNA-directed DNA polymerase</keyword>
<dbReference type="InterPro" id="IPR012337">
    <property type="entry name" value="RNaseH-like_sf"/>
</dbReference>
<dbReference type="InterPro" id="IPR050951">
    <property type="entry name" value="Retrovirus_Pol_polyprotein"/>
</dbReference>
<proteinExistence type="predicted"/>
<dbReference type="EMBL" id="BQNB010016758">
    <property type="protein sequence ID" value="GJT55452.1"/>
    <property type="molecule type" value="Genomic_DNA"/>
</dbReference>
<reference evidence="4" key="2">
    <citation type="submission" date="2022-01" db="EMBL/GenBank/DDBJ databases">
        <authorList>
            <person name="Yamashiro T."/>
            <person name="Shiraishi A."/>
            <person name="Satake H."/>
            <person name="Nakayama K."/>
        </authorList>
    </citation>
    <scope>NUCLEOTIDE SEQUENCE</scope>
</reference>
<evidence type="ECO:0000259" key="2">
    <source>
        <dbReference type="Pfam" id="PF17919"/>
    </source>
</evidence>
<protein>
    <submittedName>
        <fullName evidence="4">Reverse transcriptase domain-containing protein</fullName>
    </submittedName>
</protein>
<dbReference type="InterPro" id="IPR041577">
    <property type="entry name" value="RT_RNaseH_2"/>
</dbReference>
<organism evidence="4 5">
    <name type="scientific">Tanacetum coccineum</name>
    <dbReference type="NCBI Taxonomy" id="301880"/>
    <lineage>
        <taxon>Eukaryota</taxon>
        <taxon>Viridiplantae</taxon>
        <taxon>Streptophyta</taxon>
        <taxon>Embryophyta</taxon>
        <taxon>Tracheophyta</taxon>
        <taxon>Spermatophyta</taxon>
        <taxon>Magnoliopsida</taxon>
        <taxon>eudicotyledons</taxon>
        <taxon>Gunneridae</taxon>
        <taxon>Pentapetalae</taxon>
        <taxon>asterids</taxon>
        <taxon>campanulids</taxon>
        <taxon>Asterales</taxon>
        <taxon>Asteraceae</taxon>
        <taxon>Asteroideae</taxon>
        <taxon>Anthemideae</taxon>
        <taxon>Anthemidinae</taxon>
        <taxon>Tanacetum</taxon>
    </lineage>
</organism>
<keyword evidence="4" id="KW-0548">Nucleotidyltransferase</keyword>
<keyword evidence="1" id="KW-0511">Multifunctional enzyme</keyword>
<dbReference type="SUPFAM" id="SSF53098">
    <property type="entry name" value="Ribonuclease H-like"/>
    <property type="match status" value="1"/>
</dbReference>
<feature type="domain" description="Reverse transcriptase/retrotransposon-derived protein RNase H-like" evidence="2">
    <location>
        <begin position="13"/>
        <end position="101"/>
    </location>
</feature>
<feature type="non-terminal residue" evidence="4">
    <location>
        <position position="313"/>
    </location>
</feature>
<dbReference type="Pfam" id="PF17919">
    <property type="entry name" value="RT_RNaseH_2"/>
    <property type="match status" value="1"/>
</dbReference>
<dbReference type="InterPro" id="IPR043502">
    <property type="entry name" value="DNA/RNA_pol_sf"/>
</dbReference>
<keyword evidence="5" id="KW-1185">Reference proteome</keyword>
<sequence length="313" mass="36667">MTKLTQKNAKFDWSEKAEAAFQLLKQKLCSTLILSLPEESEDFMVYYNASRKGLGAVLMQREKVIAYTSRQLRIHEKNYTTHDLELGAVKELNMRQRRWLELLSDYDYEIRYHPGKANVVADALSRKEQIKPLRVQALVLRIGGMIKKLEPRADGTLCLRNRSWIPCFGDLRELIMHESHKSKYSIHTGSDKMYQDLKKLYWWQNMKAEIATYVSKCLTYAKVKAEYQKPSSLLVQPVIPVWKWENITMDFVTKLPKMTFGQDTIWVIVDRLTKSAHFLPMKETDSMEKLTRQYLKEVVSRHGVLVLIISDRD</sequence>
<evidence type="ECO:0000259" key="3">
    <source>
        <dbReference type="Pfam" id="PF17921"/>
    </source>
</evidence>
<dbReference type="Pfam" id="PF17921">
    <property type="entry name" value="Integrase_H2C2"/>
    <property type="match status" value="1"/>
</dbReference>
<evidence type="ECO:0000313" key="4">
    <source>
        <dbReference type="EMBL" id="GJT55452.1"/>
    </source>
</evidence>
<dbReference type="Proteomes" id="UP001151760">
    <property type="component" value="Unassembled WGS sequence"/>
</dbReference>
<name>A0ABQ5EYB1_9ASTR</name>
<dbReference type="SUPFAM" id="SSF56672">
    <property type="entry name" value="DNA/RNA polymerases"/>
    <property type="match status" value="1"/>
</dbReference>
<dbReference type="InterPro" id="IPR043128">
    <property type="entry name" value="Rev_trsase/Diguanyl_cyclase"/>
</dbReference>
<dbReference type="Gene3D" id="1.10.340.70">
    <property type="match status" value="1"/>
</dbReference>
<accession>A0ABQ5EYB1</accession>
<keyword evidence="4" id="KW-0808">Transferase</keyword>
<evidence type="ECO:0000313" key="5">
    <source>
        <dbReference type="Proteomes" id="UP001151760"/>
    </source>
</evidence>
<dbReference type="Gene3D" id="3.30.70.270">
    <property type="match status" value="1"/>
</dbReference>
<reference evidence="4" key="1">
    <citation type="journal article" date="2022" name="Int. J. Mol. Sci.">
        <title>Draft Genome of Tanacetum Coccineum: Genomic Comparison of Closely Related Tanacetum-Family Plants.</title>
        <authorList>
            <person name="Yamashiro T."/>
            <person name="Shiraishi A."/>
            <person name="Nakayama K."/>
            <person name="Satake H."/>
        </authorList>
    </citation>
    <scope>NUCLEOTIDE SEQUENCE</scope>
</reference>
<dbReference type="GO" id="GO:0003964">
    <property type="term" value="F:RNA-directed DNA polymerase activity"/>
    <property type="evidence" value="ECO:0007669"/>
    <property type="project" value="UniProtKB-KW"/>
</dbReference>
<dbReference type="CDD" id="cd09274">
    <property type="entry name" value="RNase_HI_RT_Ty3"/>
    <property type="match status" value="1"/>
</dbReference>